<feature type="region of interest" description="Disordered" evidence="1">
    <location>
        <begin position="25"/>
        <end position="52"/>
    </location>
</feature>
<protein>
    <submittedName>
        <fullName evidence="2">CCHC-type domain-containing protein</fullName>
    </submittedName>
</protein>
<gene>
    <name evidence="2" type="primary">X975_15589</name>
    <name evidence="2" type="ORF">TNCT_304321</name>
</gene>
<proteinExistence type="predicted"/>
<keyword evidence="3" id="KW-1185">Reference proteome</keyword>
<evidence type="ECO:0000313" key="3">
    <source>
        <dbReference type="Proteomes" id="UP000887116"/>
    </source>
</evidence>
<reference evidence="2" key="1">
    <citation type="submission" date="2020-07" db="EMBL/GenBank/DDBJ databases">
        <title>Multicomponent nature underlies the extraordinary mechanical properties of spider dragline silk.</title>
        <authorList>
            <person name="Kono N."/>
            <person name="Nakamura H."/>
            <person name="Mori M."/>
            <person name="Yoshida Y."/>
            <person name="Ohtoshi R."/>
            <person name="Malay A.D."/>
            <person name="Moran D.A.P."/>
            <person name="Tomita M."/>
            <person name="Numata K."/>
            <person name="Arakawa K."/>
        </authorList>
    </citation>
    <scope>NUCLEOTIDE SEQUENCE</scope>
</reference>
<evidence type="ECO:0000313" key="2">
    <source>
        <dbReference type="EMBL" id="GFQ81338.1"/>
    </source>
</evidence>
<dbReference type="Proteomes" id="UP000887116">
    <property type="component" value="Unassembled WGS sequence"/>
</dbReference>
<evidence type="ECO:0000256" key="1">
    <source>
        <dbReference type="SAM" id="MobiDB-lite"/>
    </source>
</evidence>
<dbReference type="AlphaFoldDB" id="A0A8X6FIV7"/>
<comment type="caution">
    <text evidence="2">The sequence shown here is derived from an EMBL/GenBank/DDBJ whole genome shotgun (WGS) entry which is preliminary data.</text>
</comment>
<sequence length="276" mass="31300">MDLAERKRKEDIEFAEQKRLDELEQRKRKDEMDFEHQKKRIELEGGGSEKEVKESGQFKIDLHKLMPKCRLGWNGRLRSTNLGGGVRADLVKDIESTGEGKIKLISAFGDSEVASLRTFNIKIDDGWHDAIPITCAVSKKLVNDMLVCQTAYEALLESIQLCSVNARQVIDVGVQMDEVRDSTVCEVPTREESSYSDIEVSTDAVNIENEVRSNLSSETRIYGRLPSGPMTILKEFWTGEREIPTSAARSVEEYLKQLQKKLQDAHEIASKNSYED</sequence>
<accession>A0A8X6FIV7</accession>
<dbReference type="OrthoDB" id="6509498at2759"/>
<organism evidence="2 3">
    <name type="scientific">Trichonephila clavata</name>
    <name type="common">Joro spider</name>
    <name type="synonym">Nephila clavata</name>
    <dbReference type="NCBI Taxonomy" id="2740835"/>
    <lineage>
        <taxon>Eukaryota</taxon>
        <taxon>Metazoa</taxon>
        <taxon>Ecdysozoa</taxon>
        <taxon>Arthropoda</taxon>
        <taxon>Chelicerata</taxon>
        <taxon>Arachnida</taxon>
        <taxon>Araneae</taxon>
        <taxon>Araneomorphae</taxon>
        <taxon>Entelegynae</taxon>
        <taxon>Araneoidea</taxon>
        <taxon>Nephilidae</taxon>
        <taxon>Trichonephila</taxon>
    </lineage>
</organism>
<name>A0A8X6FIV7_TRICU</name>
<dbReference type="EMBL" id="BMAO01012421">
    <property type="protein sequence ID" value="GFQ81338.1"/>
    <property type="molecule type" value="Genomic_DNA"/>
</dbReference>